<evidence type="ECO:0000313" key="2">
    <source>
        <dbReference type="Proteomes" id="UP000694251"/>
    </source>
</evidence>
<dbReference type="EMBL" id="JAEFBJ010000013">
    <property type="protein sequence ID" value="KAG7536801.1"/>
    <property type="molecule type" value="Genomic_DNA"/>
</dbReference>
<comment type="caution">
    <text evidence="1">The sequence shown here is derived from an EMBL/GenBank/DDBJ whole genome shotgun (WGS) entry which is preliminary data.</text>
</comment>
<protein>
    <submittedName>
        <fullName evidence="1">Uncharacterized protein</fullName>
    </submittedName>
</protein>
<proteinExistence type="predicted"/>
<organism evidence="1 2">
    <name type="scientific">Arabidopsis suecica</name>
    <name type="common">Swedish thale-cress</name>
    <name type="synonym">Cardaminopsis suecica</name>
    <dbReference type="NCBI Taxonomy" id="45249"/>
    <lineage>
        <taxon>Eukaryota</taxon>
        <taxon>Viridiplantae</taxon>
        <taxon>Streptophyta</taxon>
        <taxon>Embryophyta</taxon>
        <taxon>Tracheophyta</taxon>
        <taxon>Spermatophyta</taxon>
        <taxon>Magnoliopsida</taxon>
        <taxon>eudicotyledons</taxon>
        <taxon>Gunneridae</taxon>
        <taxon>Pentapetalae</taxon>
        <taxon>rosids</taxon>
        <taxon>malvids</taxon>
        <taxon>Brassicales</taxon>
        <taxon>Brassicaceae</taxon>
        <taxon>Camelineae</taxon>
        <taxon>Arabidopsis</taxon>
    </lineage>
</organism>
<sequence length="383" mass="41124">MPILQRRINKTTYGEVLEKVSSRLAGWKSKTLSMAGRITLTKLVLFSISVHSMSSILLPAAMLESLDKLSRSFVWGSTVEKRKQHFLAWGKVCIPKRDGGGLGLKEARVMNKALLAKVGWRLLSDKSSLWAKVLRSKYKVGEVVSYGIGWVLEDGMTIKFWTDRWLLGETLLERGGGAHALYGEFLQAGIGYGGSGESQGQANERGNWVTLFGMAAWFGSTNGDHGVMEKLGRALGGTEHGRGVPGNPGLATAACVIRDSEGHWLGGFAFNIGAGGVESGLGVGGRFSSVKGKRGSSSILPAYPFSLDFGFLSLEDCPDVVYPILLEDVSGTAFPPFLDGGVEEVSTPVVGLAPQPSSVDEPWTAATRERSMVMVLSTNHNKN</sequence>
<reference evidence="1 2" key="1">
    <citation type="submission" date="2020-12" db="EMBL/GenBank/DDBJ databases">
        <title>Concerted genomic and epigenomic changes stabilize Arabidopsis allopolyploids.</title>
        <authorList>
            <person name="Chen Z."/>
        </authorList>
    </citation>
    <scope>NUCLEOTIDE SEQUENCE [LARGE SCALE GENOMIC DNA]</scope>
    <source>
        <strain evidence="1">As9502</strain>
        <tissue evidence="1">Leaf</tissue>
    </source>
</reference>
<dbReference type="PANTHER" id="PTHR33116">
    <property type="entry name" value="REVERSE TRANSCRIPTASE ZINC-BINDING DOMAIN-CONTAINING PROTEIN-RELATED-RELATED"/>
    <property type="match status" value="1"/>
</dbReference>
<keyword evidence="2" id="KW-1185">Reference proteome</keyword>
<gene>
    <name evidence="1" type="ORF">ISN44_As13g007270</name>
</gene>
<dbReference type="AlphaFoldDB" id="A0A8T1XQ54"/>
<accession>A0A8T1XQ54</accession>
<dbReference type="Proteomes" id="UP000694251">
    <property type="component" value="Chromosome 13"/>
</dbReference>
<name>A0A8T1XQ54_ARASU</name>
<dbReference type="OrthoDB" id="1744389at2759"/>
<dbReference type="PANTHER" id="PTHR33116:SF78">
    <property type="entry name" value="OS12G0587133 PROTEIN"/>
    <property type="match status" value="1"/>
</dbReference>
<evidence type="ECO:0000313" key="1">
    <source>
        <dbReference type="EMBL" id="KAG7536801.1"/>
    </source>
</evidence>